<dbReference type="Gene3D" id="3.30.40.10">
    <property type="entry name" value="Zinc/RING finger domain, C3HC4 (zinc finger)"/>
    <property type="match status" value="1"/>
</dbReference>
<feature type="domain" description="B box-type" evidence="11">
    <location>
        <begin position="135"/>
        <end position="175"/>
    </location>
</feature>
<dbReference type="SMART" id="SM00336">
    <property type="entry name" value="BBOX"/>
    <property type="match status" value="1"/>
</dbReference>
<evidence type="ECO:0000256" key="6">
    <source>
        <dbReference type="ARBA" id="ARBA00022859"/>
    </source>
</evidence>
<keyword evidence="1" id="KW-0399">Innate immunity</keyword>
<evidence type="ECO:0000313" key="13">
    <source>
        <dbReference type="Ensembl" id="ENSLLEP00000033282.1"/>
    </source>
</evidence>
<dbReference type="PANTHER" id="PTHR25465">
    <property type="entry name" value="B-BOX DOMAIN CONTAINING"/>
    <property type="match status" value="1"/>
</dbReference>
<dbReference type="Gene3D" id="3.30.160.60">
    <property type="entry name" value="Classic Zinc Finger"/>
    <property type="match status" value="1"/>
</dbReference>
<proteinExistence type="predicted"/>
<dbReference type="InterPro" id="IPR051051">
    <property type="entry name" value="E3_ubiq-ligase_TRIM/RNF"/>
</dbReference>
<evidence type="ECO:0000256" key="4">
    <source>
        <dbReference type="ARBA" id="ARBA00022786"/>
    </source>
</evidence>
<protein>
    <submittedName>
        <fullName evidence="13">Uncharacterized protein</fullName>
    </submittedName>
</protein>
<keyword evidence="5" id="KW-0862">Zinc</keyword>
<dbReference type="OrthoDB" id="6105938at2759"/>
<dbReference type="InterPro" id="IPR013320">
    <property type="entry name" value="ConA-like_dom_sf"/>
</dbReference>
<dbReference type="CDD" id="cd19769">
    <property type="entry name" value="Bbox2_TRIM16-like"/>
    <property type="match status" value="1"/>
</dbReference>
<organism evidence="13 14">
    <name type="scientific">Leptobrachium leishanense</name>
    <name type="common">Leishan spiny toad</name>
    <dbReference type="NCBI Taxonomy" id="445787"/>
    <lineage>
        <taxon>Eukaryota</taxon>
        <taxon>Metazoa</taxon>
        <taxon>Chordata</taxon>
        <taxon>Craniata</taxon>
        <taxon>Vertebrata</taxon>
        <taxon>Euteleostomi</taxon>
        <taxon>Amphibia</taxon>
        <taxon>Batrachia</taxon>
        <taxon>Anura</taxon>
        <taxon>Pelobatoidea</taxon>
        <taxon>Megophryidae</taxon>
        <taxon>Leptobrachium</taxon>
    </lineage>
</organism>
<keyword evidence="14" id="KW-1185">Reference proteome</keyword>
<dbReference type="InterPro" id="IPR013083">
    <property type="entry name" value="Znf_RING/FYVE/PHD"/>
</dbReference>
<evidence type="ECO:0000259" key="12">
    <source>
        <dbReference type="PROSITE" id="PS50188"/>
    </source>
</evidence>
<reference evidence="13" key="1">
    <citation type="submission" date="2025-08" db="UniProtKB">
        <authorList>
            <consortium name="Ensembl"/>
        </authorList>
    </citation>
    <scope>IDENTIFICATION</scope>
</reference>
<dbReference type="AlphaFoldDB" id="A0A8C5Q6L6"/>
<dbReference type="InterPro" id="IPR003877">
    <property type="entry name" value="SPRY_dom"/>
</dbReference>
<dbReference type="SUPFAM" id="SSF57845">
    <property type="entry name" value="B-box zinc-binding domain"/>
    <property type="match status" value="1"/>
</dbReference>
<evidence type="ECO:0000259" key="10">
    <source>
        <dbReference type="PROSITE" id="PS50089"/>
    </source>
</evidence>
<evidence type="ECO:0000256" key="9">
    <source>
        <dbReference type="SAM" id="Coils"/>
    </source>
</evidence>
<dbReference type="Ensembl" id="ENSLLET00000034554.1">
    <property type="protein sequence ID" value="ENSLLEP00000033282.1"/>
    <property type="gene ID" value="ENSLLEG00000021062.1"/>
</dbReference>
<evidence type="ECO:0000256" key="5">
    <source>
        <dbReference type="ARBA" id="ARBA00022833"/>
    </source>
</evidence>
<dbReference type="InterPro" id="IPR001841">
    <property type="entry name" value="Znf_RING"/>
</dbReference>
<dbReference type="GeneTree" id="ENSGT01030000234583"/>
<dbReference type="PRINTS" id="PR01407">
    <property type="entry name" value="BUTYPHLNCDUF"/>
</dbReference>
<dbReference type="InterPro" id="IPR017907">
    <property type="entry name" value="Znf_RING_CS"/>
</dbReference>
<keyword evidence="2" id="KW-0479">Metal-binding</keyword>
<keyword evidence="7 9" id="KW-0175">Coiled coil</keyword>
<keyword evidence="4" id="KW-0833">Ubl conjugation pathway</keyword>
<dbReference type="InterPro" id="IPR058030">
    <property type="entry name" value="TRIM8/14/16/25/29/45/65_CC"/>
</dbReference>
<dbReference type="GO" id="GO:0008270">
    <property type="term" value="F:zinc ion binding"/>
    <property type="evidence" value="ECO:0007669"/>
    <property type="project" value="UniProtKB-KW"/>
</dbReference>
<dbReference type="Gene3D" id="2.60.120.920">
    <property type="match status" value="1"/>
</dbReference>
<evidence type="ECO:0000313" key="14">
    <source>
        <dbReference type="Proteomes" id="UP000694569"/>
    </source>
</evidence>
<evidence type="ECO:0000259" key="11">
    <source>
        <dbReference type="PROSITE" id="PS50119"/>
    </source>
</evidence>
<accession>A0A8C5Q6L6</accession>
<dbReference type="InterPro" id="IPR043136">
    <property type="entry name" value="B30.2/SPRY_sf"/>
</dbReference>
<dbReference type="GO" id="GO:0045087">
    <property type="term" value="P:innate immune response"/>
    <property type="evidence" value="ECO:0007669"/>
    <property type="project" value="UniProtKB-KW"/>
</dbReference>
<evidence type="ECO:0000256" key="3">
    <source>
        <dbReference type="ARBA" id="ARBA00022771"/>
    </source>
</evidence>
<dbReference type="SMART" id="SM00589">
    <property type="entry name" value="PRY"/>
    <property type="match status" value="1"/>
</dbReference>
<dbReference type="PROSITE" id="PS00518">
    <property type="entry name" value="ZF_RING_1"/>
    <property type="match status" value="1"/>
</dbReference>
<dbReference type="SMART" id="SM00502">
    <property type="entry name" value="BBC"/>
    <property type="match status" value="1"/>
</dbReference>
<evidence type="ECO:0000256" key="7">
    <source>
        <dbReference type="ARBA" id="ARBA00023054"/>
    </source>
</evidence>
<dbReference type="PROSITE" id="PS50188">
    <property type="entry name" value="B302_SPRY"/>
    <property type="match status" value="1"/>
</dbReference>
<feature type="domain" description="RING-type" evidence="10">
    <location>
        <begin position="12"/>
        <end position="55"/>
    </location>
</feature>
<dbReference type="PROSITE" id="PS50089">
    <property type="entry name" value="ZF_RING_2"/>
    <property type="match status" value="1"/>
</dbReference>
<dbReference type="SMART" id="SM00449">
    <property type="entry name" value="SPRY"/>
    <property type="match status" value="1"/>
</dbReference>
<keyword evidence="3 8" id="KW-0863">Zinc-finger</keyword>
<dbReference type="Pfam" id="PF25600">
    <property type="entry name" value="TRIM_CC"/>
    <property type="match status" value="1"/>
</dbReference>
<dbReference type="InterPro" id="IPR000315">
    <property type="entry name" value="Znf_B-box"/>
</dbReference>
<dbReference type="GO" id="GO:0005737">
    <property type="term" value="C:cytoplasm"/>
    <property type="evidence" value="ECO:0007669"/>
    <property type="project" value="UniProtKB-ARBA"/>
</dbReference>
<dbReference type="CDD" id="cd12891">
    <property type="entry name" value="SPRY_PRY_C-I_2"/>
    <property type="match status" value="1"/>
</dbReference>
<dbReference type="PROSITE" id="PS50119">
    <property type="entry name" value="ZF_BBOX"/>
    <property type="match status" value="1"/>
</dbReference>
<dbReference type="InterPro" id="IPR006574">
    <property type="entry name" value="PRY"/>
</dbReference>
<dbReference type="SMART" id="SM00184">
    <property type="entry name" value="RING"/>
    <property type="match status" value="1"/>
</dbReference>
<evidence type="ECO:0000256" key="1">
    <source>
        <dbReference type="ARBA" id="ARBA00022588"/>
    </source>
</evidence>
<dbReference type="SUPFAM" id="SSF57850">
    <property type="entry name" value="RING/U-box"/>
    <property type="match status" value="1"/>
</dbReference>
<sequence length="552" mass="62664">MASADLRDELTCSICLNIYTDPVTLPCGHSFCRTCIGDVLDTQEGSGAYKCPECRAESQERPALVNARKLRNIAENIRSTHPEQEEAGIPCTYCIQSPVPAAKTCLLCEASLCENHLRVHSKSSEHVLTEPTTSLENRKCSVHKKVLEYYCCEDAACICVYCVAGEHRGHQVETLNEASEKKKEKLRNILQKLTSQREEAEKRVQSLEELRRQVQGKAAGVTERVTALIRDIRKQLETLEKRVLSEISRQEEQVSLRVSDLIRQLEIKKEELSRKMGDIEKLCDMTDPVTVLQGRESDRDDYCDTEEDTERRDIKVHDVGDLDVGLISVTLHSGLAGIVTGITRRCRVPEASDMLLDVNTASDMLLDVNTASDMLLDVNTASDMLLDVNTASNNVSVSEDLKTVSWSGINQRRPETPERFQYYQVLSSRSFSSGRHYWEVEVSESGGWGVGMTYPSIKRRGWQSVIGENNKSWSLEKNNNKMYYMRHDSNKIQLLHSFSCCRFRIFLDYEAGRLSFYELCDPIRHLHTFTAAFTEPLHAGLWVYGDNSWVRI</sequence>
<feature type="coiled-coil region" evidence="9">
    <location>
        <begin position="172"/>
        <end position="282"/>
    </location>
</feature>
<dbReference type="InterPro" id="IPR027370">
    <property type="entry name" value="Znf-RING_euk"/>
</dbReference>
<dbReference type="SUPFAM" id="SSF49899">
    <property type="entry name" value="Concanavalin A-like lectins/glucanases"/>
    <property type="match status" value="1"/>
</dbReference>
<evidence type="ECO:0000256" key="8">
    <source>
        <dbReference type="PROSITE-ProRule" id="PRU00024"/>
    </source>
</evidence>
<dbReference type="Pfam" id="PF13445">
    <property type="entry name" value="zf-RING_UBOX"/>
    <property type="match status" value="1"/>
</dbReference>
<dbReference type="InterPro" id="IPR003879">
    <property type="entry name" value="Butyrophylin_SPRY"/>
</dbReference>
<feature type="domain" description="B30.2/SPRY" evidence="12">
    <location>
        <begin position="364"/>
        <end position="552"/>
    </location>
</feature>
<dbReference type="Pfam" id="PF13765">
    <property type="entry name" value="PRY"/>
    <property type="match status" value="1"/>
</dbReference>
<dbReference type="InterPro" id="IPR003649">
    <property type="entry name" value="Bbox_C"/>
</dbReference>
<dbReference type="Pfam" id="PF00622">
    <property type="entry name" value="SPRY"/>
    <property type="match status" value="1"/>
</dbReference>
<dbReference type="Proteomes" id="UP000694569">
    <property type="component" value="Unplaced"/>
</dbReference>
<dbReference type="PANTHER" id="PTHR25465:SF41">
    <property type="entry name" value="E3 UBIQUITIN-PROTEIN LIGASE RNF135"/>
    <property type="match status" value="1"/>
</dbReference>
<dbReference type="Pfam" id="PF00643">
    <property type="entry name" value="zf-B_box"/>
    <property type="match status" value="1"/>
</dbReference>
<keyword evidence="6" id="KW-0391">Immunity</keyword>
<reference evidence="13" key="2">
    <citation type="submission" date="2025-09" db="UniProtKB">
        <authorList>
            <consortium name="Ensembl"/>
        </authorList>
    </citation>
    <scope>IDENTIFICATION</scope>
</reference>
<evidence type="ECO:0000256" key="2">
    <source>
        <dbReference type="ARBA" id="ARBA00022723"/>
    </source>
</evidence>
<dbReference type="InterPro" id="IPR001870">
    <property type="entry name" value="B30.2/SPRY"/>
</dbReference>
<name>A0A8C5Q6L6_9ANUR</name>